<dbReference type="GO" id="GO:0051536">
    <property type="term" value="F:iron-sulfur cluster binding"/>
    <property type="evidence" value="ECO:0007669"/>
    <property type="project" value="UniProtKB-KW"/>
</dbReference>
<dbReference type="InterPro" id="IPR017900">
    <property type="entry name" value="4Fe4S_Fe_S_CS"/>
</dbReference>
<evidence type="ECO:0000256" key="7">
    <source>
        <dbReference type="ARBA" id="ARBA00023014"/>
    </source>
</evidence>
<sequence length="546" mass="60692">MARKKLLLFLGIAAAILIGNHIFGWSAWLTDGKNLAYLSEMADAHPAGAVLLYMGVTVIGSVVLALPGVTFAILAGFLFGPVAGTFYCLFAATLGAMAAFLAGRYFLRDSLKPAISKNRYLNQWLFDETGKKEWMLLMITRLVPLFPYNLQNFAYGITDISFLNYSVWTFVFMLPGTAMYTFGAAGLADGENRMRYFLYAALFAVSALGIGACLRKWFMRPEGMEMEELDSRCIHCHLCQDSCLFLKKYGLDAGDAEKLEPLAYHCFLCGTCTAVCPAGIDGRELCLSLRRKRTRGNQGACGEKGYALLLAEKQNYLFRNKRHMKGKRVLFPGCNFPSFYPKTTRALVRLWEEKTGMGVLYDCCGKPVAELGMEEKEKQILSGLEERLKKAGVQEVVTLCPNCYYHLRERLSVPVTSIYKELDSLGIGKRIEGEVPLFLPCPDRKEERWKEALEPFFAEVPRTLTQVQCCGLGGCASVKEPELAREMALQIGALAGGTVYTYCASCAGNLSRNGVQVRHCLPELLGIQEEPDTAGSWKNRAITKWN</sequence>
<feature type="transmembrane region" description="Helical" evidence="9">
    <location>
        <begin position="86"/>
        <end position="107"/>
    </location>
</feature>
<feature type="domain" description="Cysteine-rich" evidence="10">
    <location>
        <begin position="330"/>
        <end position="408"/>
    </location>
</feature>
<evidence type="ECO:0000256" key="9">
    <source>
        <dbReference type="SAM" id="Phobius"/>
    </source>
</evidence>
<feature type="transmembrane region" description="Helical" evidence="9">
    <location>
        <begin position="196"/>
        <end position="214"/>
    </location>
</feature>
<dbReference type="InterPro" id="IPR032816">
    <property type="entry name" value="VTT_dom"/>
</dbReference>
<evidence type="ECO:0000259" key="10">
    <source>
        <dbReference type="Pfam" id="PF02754"/>
    </source>
</evidence>
<dbReference type="Pfam" id="PF02754">
    <property type="entry name" value="CCG"/>
    <property type="match status" value="2"/>
</dbReference>
<proteinExistence type="predicted"/>
<dbReference type="AlphaFoldDB" id="A0A9D1A2A9"/>
<evidence type="ECO:0000313" key="12">
    <source>
        <dbReference type="EMBL" id="HIR04701.1"/>
    </source>
</evidence>
<evidence type="ECO:0000256" key="6">
    <source>
        <dbReference type="ARBA" id="ARBA00023004"/>
    </source>
</evidence>
<evidence type="ECO:0000256" key="3">
    <source>
        <dbReference type="ARBA" id="ARBA00022692"/>
    </source>
</evidence>
<evidence type="ECO:0000256" key="2">
    <source>
        <dbReference type="ARBA" id="ARBA00022475"/>
    </source>
</evidence>
<comment type="caution">
    <text evidence="12">The sequence shown here is derived from an EMBL/GenBank/DDBJ whole genome shotgun (WGS) entry which is preliminary data.</text>
</comment>
<reference evidence="12" key="2">
    <citation type="journal article" date="2021" name="PeerJ">
        <title>Extensive microbial diversity within the chicken gut microbiome revealed by metagenomics and culture.</title>
        <authorList>
            <person name="Gilroy R."/>
            <person name="Ravi A."/>
            <person name="Getino M."/>
            <person name="Pursley I."/>
            <person name="Horton D.L."/>
            <person name="Alikhan N.F."/>
            <person name="Baker D."/>
            <person name="Gharbi K."/>
            <person name="Hall N."/>
            <person name="Watson M."/>
            <person name="Adriaenssens E.M."/>
            <person name="Foster-Nyarko E."/>
            <person name="Jarju S."/>
            <person name="Secka A."/>
            <person name="Antonio M."/>
            <person name="Oren A."/>
            <person name="Chaudhuri R.R."/>
            <person name="La Ragione R."/>
            <person name="Hildebrand F."/>
            <person name="Pallen M.J."/>
        </authorList>
    </citation>
    <scope>NUCLEOTIDE SEQUENCE</scope>
    <source>
        <strain evidence="12">CHK180-2868</strain>
    </source>
</reference>
<evidence type="ECO:0000256" key="1">
    <source>
        <dbReference type="ARBA" id="ARBA00004651"/>
    </source>
</evidence>
<comment type="subcellular location">
    <subcellularLocation>
        <location evidence="1">Cell membrane</location>
        <topology evidence="1">Multi-pass membrane protein</topology>
    </subcellularLocation>
</comment>
<accession>A0A9D1A2A9</accession>
<name>A0A9D1A2A9_9FIRM</name>
<keyword evidence="3 9" id="KW-0812">Transmembrane</keyword>
<keyword evidence="5 9" id="KW-1133">Transmembrane helix</keyword>
<feature type="transmembrane region" description="Helical" evidence="9">
    <location>
        <begin position="162"/>
        <end position="184"/>
    </location>
</feature>
<gene>
    <name evidence="12" type="ORF">IAB28_01860</name>
</gene>
<dbReference type="InterPro" id="IPR004017">
    <property type="entry name" value="Cys_rich_dom"/>
</dbReference>
<keyword evidence="2" id="KW-1003">Cell membrane</keyword>
<evidence type="ECO:0000259" key="11">
    <source>
        <dbReference type="Pfam" id="PF09335"/>
    </source>
</evidence>
<dbReference type="GO" id="GO:0016491">
    <property type="term" value="F:oxidoreductase activity"/>
    <property type="evidence" value="ECO:0007669"/>
    <property type="project" value="UniProtKB-ARBA"/>
</dbReference>
<dbReference type="Proteomes" id="UP000824250">
    <property type="component" value="Unassembled WGS sequence"/>
</dbReference>
<dbReference type="EMBL" id="DVGC01000007">
    <property type="protein sequence ID" value="HIR04701.1"/>
    <property type="molecule type" value="Genomic_DNA"/>
</dbReference>
<dbReference type="GO" id="GO:0005886">
    <property type="term" value="C:plasma membrane"/>
    <property type="evidence" value="ECO:0007669"/>
    <property type="project" value="UniProtKB-SubCell"/>
</dbReference>
<evidence type="ECO:0000256" key="8">
    <source>
        <dbReference type="ARBA" id="ARBA00023136"/>
    </source>
</evidence>
<evidence type="ECO:0000256" key="5">
    <source>
        <dbReference type="ARBA" id="ARBA00022989"/>
    </source>
</evidence>
<feature type="transmembrane region" description="Helical" evidence="9">
    <location>
        <begin position="50"/>
        <end position="79"/>
    </location>
</feature>
<reference evidence="12" key="1">
    <citation type="submission" date="2020-10" db="EMBL/GenBank/DDBJ databases">
        <authorList>
            <person name="Gilroy R."/>
        </authorList>
    </citation>
    <scope>NUCLEOTIDE SEQUENCE</scope>
    <source>
        <strain evidence="12">CHK180-2868</strain>
    </source>
</reference>
<keyword evidence="6" id="KW-0408">Iron</keyword>
<dbReference type="PANTHER" id="PTHR12677">
    <property type="entry name" value="GOLGI APPARATUS MEMBRANE PROTEIN TVP38-RELATED"/>
    <property type="match status" value="1"/>
</dbReference>
<dbReference type="GO" id="GO:0046872">
    <property type="term" value="F:metal ion binding"/>
    <property type="evidence" value="ECO:0007669"/>
    <property type="project" value="UniProtKB-KW"/>
</dbReference>
<organism evidence="12 13">
    <name type="scientific">Candidatus Copromonas faecavium</name>
    <name type="common">nom. illeg.</name>
    <dbReference type="NCBI Taxonomy" id="2840740"/>
    <lineage>
        <taxon>Bacteria</taxon>
        <taxon>Bacillati</taxon>
        <taxon>Bacillota</taxon>
        <taxon>Clostridia</taxon>
        <taxon>Lachnospirales</taxon>
        <taxon>Lachnospiraceae</taxon>
        <taxon>Candidatus Copromonas (nom. illeg.)</taxon>
    </lineage>
</organism>
<evidence type="ECO:0000313" key="13">
    <source>
        <dbReference type="Proteomes" id="UP000824250"/>
    </source>
</evidence>
<evidence type="ECO:0000256" key="4">
    <source>
        <dbReference type="ARBA" id="ARBA00022723"/>
    </source>
</evidence>
<keyword evidence="7" id="KW-0411">Iron-sulfur</keyword>
<feature type="domain" description="Cysteine-rich" evidence="10">
    <location>
        <begin position="446"/>
        <end position="510"/>
    </location>
</feature>
<protein>
    <submittedName>
        <fullName evidence="12">VTT domain-containing protein</fullName>
    </submittedName>
</protein>
<dbReference type="PANTHER" id="PTHR12677:SF59">
    <property type="entry name" value="GOLGI APPARATUS MEMBRANE PROTEIN TVP38-RELATED"/>
    <property type="match status" value="1"/>
</dbReference>
<dbReference type="Pfam" id="PF09335">
    <property type="entry name" value="VTT_dom"/>
    <property type="match status" value="1"/>
</dbReference>
<feature type="domain" description="VTT" evidence="11">
    <location>
        <begin position="66"/>
        <end position="182"/>
    </location>
</feature>
<dbReference type="InterPro" id="IPR015414">
    <property type="entry name" value="TMEM64"/>
</dbReference>
<keyword evidence="8 9" id="KW-0472">Membrane</keyword>
<keyword evidence="4" id="KW-0479">Metal-binding</keyword>
<dbReference type="SUPFAM" id="SSF46548">
    <property type="entry name" value="alpha-helical ferredoxin"/>
    <property type="match status" value="1"/>
</dbReference>
<dbReference type="PROSITE" id="PS00198">
    <property type="entry name" value="4FE4S_FER_1"/>
    <property type="match status" value="1"/>
</dbReference>